<evidence type="ECO:0000256" key="4">
    <source>
        <dbReference type="ARBA" id="ARBA00023064"/>
    </source>
</evidence>
<dbReference type="PIRSF" id="PIRSF000109">
    <property type="entry name" value="6PGD"/>
    <property type="match status" value="1"/>
</dbReference>
<name>A0A920BSF5_9BACI</name>
<feature type="active site" description="Proton donor" evidence="6">
    <location>
        <position position="189"/>
    </location>
</feature>
<dbReference type="Gene3D" id="1.10.1040.10">
    <property type="entry name" value="N-(1-d-carboxylethyl)-l-norvaline Dehydrogenase, domain 2"/>
    <property type="match status" value="1"/>
</dbReference>
<dbReference type="RefSeq" id="WP_095306671.1">
    <property type="nucleotide sequence ID" value="NZ_BORC01000001.1"/>
</dbReference>
<evidence type="ECO:0000256" key="8">
    <source>
        <dbReference type="PIRSR" id="PIRSR000109-3"/>
    </source>
</evidence>
<dbReference type="InterPro" id="IPR006115">
    <property type="entry name" value="6PGDH_NADP-bd"/>
</dbReference>
<keyword evidence="5 9" id="KW-0570">Pentose shunt</keyword>
<dbReference type="EMBL" id="BORC01000001">
    <property type="protein sequence ID" value="GIN60621.1"/>
    <property type="molecule type" value="Genomic_DNA"/>
</dbReference>
<evidence type="ECO:0000256" key="5">
    <source>
        <dbReference type="PIRNR" id="PIRNR000109"/>
    </source>
</evidence>
<evidence type="ECO:0000313" key="12">
    <source>
        <dbReference type="Proteomes" id="UP000682111"/>
    </source>
</evidence>
<dbReference type="PRINTS" id="PR00076">
    <property type="entry name" value="6PGDHDRGNASE"/>
</dbReference>
<feature type="binding site" evidence="7">
    <location>
        <position position="452"/>
    </location>
    <ligand>
        <name>substrate</name>
        <note>ligand shared between dimeric partners</note>
    </ligand>
</feature>
<evidence type="ECO:0000256" key="2">
    <source>
        <dbReference type="ARBA" id="ARBA00011738"/>
    </source>
</evidence>
<evidence type="ECO:0000256" key="9">
    <source>
        <dbReference type="RuleBase" id="RU000485"/>
    </source>
</evidence>
<dbReference type="InterPro" id="IPR008927">
    <property type="entry name" value="6-PGluconate_DH-like_C_sf"/>
</dbReference>
<feature type="binding site" evidence="8">
    <location>
        <begin position="74"/>
        <end position="76"/>
    </location>
    <ligand>
        <name>NADP(+)</name>
        <dbReference type="ChEBI" id="CHEBI:58349"/>
    </ligand>
</feature>
<dbReference type="GO" id="GO:0004616">
    <property type="term" value="F:phosphogluconate dehydrogenase (decarboxylating) activity"/>
    <property type="evidence" value="ECO:0007669"/>
    <property type="project" value="UniProtKB-EC"/>
</dbReference>
<dbReference type="GO" id="GO:0006098">
    <property type="term" value="P:pentose-phosphate shunt"/>
    <property type="evidence" value="ECO:0007669"/>
    <property type="project" value="UniProtKB-KW"/>
</dbReference>
<dbReference type="InterPro" id="IPR006114">
    <property type="entry name" value="6PGDH_C"/>
</dbReference>
<sequence>MTKQQFGVIGLAVMGKNLAMNIESRGYSVSVYNRSREKTDEMLKEVEGRNFVGTYTIEEFVQSLEKPRKIMLMVKAGAPTDATIEQLKPHLEKGDILIDGGNTFFVDTQRRNKELSELGIHFIGTGVSGGEEGALKGPSIMPGGQKEAYELVAPIFKDISAKVNGEPCTTYIGPDGAGHYVKMVHNGIEYGDMQLISESYFLLKHVLGLSADELHEVFADWNNGELDSYLIEITADIFKKKDEETGKPMVDVILDTAGQKGTGKWTSQSALDLGVPLPIITESVFARFISAMKDERVAASKVLNGPEVKPFSGDRASFIESVRKALYMSKICSYAQGFAQMRAASEEYNWDLQYGDIAMIFRGGCIIRAQFLQKIKDAYDRDGALKNLLLDPYFKEIVENYQSALRDIIAVAVQNGIPVPCFSAALSYYDSYRTETLPANLLQAQRDYFGAHTYQRVDKEGIFHTEWLD</sequence>
<dbReference type="SMART" id="SM01350">
    <property type="entry name" value="6PGD"/>
    <property type="match status" value="1"/>
</dbReference>
<protein>
    <recommendedName>
        <fullName evidence="5 9">6-phosphogluconate dehydrogenase, decarboxylating</fullName>
        <ecNumber evidence="5 9">1.1.1.44</ecNumber>
    </recommendedName>
</protein>
<dbReference type="FunFam" id="1.10.1040.10:FF:000002">
    <property type="entry name" value="6-phosphogluconate dehydrogenase, decarboxylating"/>
    <property type="match status" value="1"/>
</dbReference>
<feature type="binding site" evidence="8">
    <location>
        <begin position="33"/>
        <end position="35"/>
    </location>
    <ligand>
        <name>NADP(+)</name>
        <dbReference type="ChEBI" id="CHEBI:58349"/>
    </ligand>
</feature>
<comment type="pathway">
    <text evidence="5 9">Carbohydrate degradation; pentose phosphate pathway; D-ribulose 5-phosphate from D-glucose 6-phosphate (oxidative stage): step 3/3.</text>
</comment>
<dbReference type="GO" id="GO:0050661">
    <property type="term" value="F:NADP binding"/>
    <property type="evidence" value="ECO:0007669"/>
    <property type="project" value="InterPro"/>
</dbReference>
<dbReference type="InterPro" id="IPR006183">
    <property type="entry name" value="Pgluconate_DH"/>
</dbReference>
<comment type="function">
    <text evidence="5">Catalyzes the oxidative decarboxylation of 6-phosphogluconate to ribulose 5-phosphate and CO(2), with concomitant reduction of NADP to NADPH.</text>
</comment>
<feature type="binding site" evidence="8">
    <location>
        <position position="102"/>
    </location>
    <ligand>
        <name>NADP(+)</name>
        <dbReference type="ChEBI" id="CHEBI:58349"/>
    </ligand>
</feature>
<dbReference type="FunFam" id="1.20.5.320:FF:000001">
    <property type="entry name" value="6-phosphogluconate dehydrogenase, decarboxylating"/>
    <property type="match status" value="1"/>
</dbReference>
<feature type="binding site" evidence="7">
    <location>
        <position position="446"/>
    </location>
    <ligand>
        <name>substrate</name>
        <note>ligand shared between dimeric partners</note>
    </ligand>
</feature>
<feature type="domain" description="6-phosphogluconate dehydrogenase C-terminal" evidence="10">
    <location>
        <begin position="178"/>
        <end position="468"/>
    </location>
</feature>
<keyword evidence="3 5" id="KW-0560">Oxidoreductase</keyword>
<keyword evidence="5 9" id="KW-0521">NADP</keyword>
<feature type="binding site" description="in other chain" evidence="7">
    <location>
        <position position="102"/>
    </location>
    <ligand>
        <name>substrate</name>
        <note>ligand shared between dimeric partners</note>
    </ligand>
</feature>
<dbReference type="SUPFAM" id="SSF51735">
    <property type="entry name" value="NAD(P)-binding Rossmann-fold domains"/>
    <property type="match status" value="1"/>
</dbReference>
<evidence type="ECO:0000313" key="11">
    <source>
        <dbReference type="EMBL" id="GIN60621.1"/>
    </source>
</evidence>
<dbReference type="InterPro" id="IPR013328">
    <property type="entry name" value="6PGD_dom2"/>
</dbReference>
<comment type="subunit">
    <text evidence="2 5">Homodimer.</text>
</comment>
<accession>A0A920BSF5</accession>
<evidence type="ECO:0000259" key="10">
    <source>
        <dbReference type="SMART" id="SM01350"/>
    </source>
</evidence>
<dbReference type="Proteomes" id="UP000682111">
    <property type="component" value="Unassembled WGS sequence"/>
</dbReference>
<dbReference type="FunFam" id="3.40.50.720:FF:000007">
    <property type="entry name" value="6-phosphogluconate dehydrogenase, decarboxylating"/>
    <property type="match status" value="1"/>
</dbReference>
<feature type="binding site" description="in other chain" evidence="7">
    <location>
        <position position="287"/>
    </location>
    <ligand>
        <name>substrate</name>
        <note>ligand shared between dimeric partners</note>
    </ligand>
</feature>
<comment type="catalytic activity">
    <reaction evidence="5 9">
        <text>6-phospho-D-gluconate + NADP(+) = D-ribulose 5-phosphate + CO2 + NADPH</text>
        <dbReference type="Rhea" id="RHEA:10116"/>
        <dbReference type="ChEBI" id="CHEBI:16526"/>
        <dbReference type="ChEBI" id="CHEBI:57783"/>
        <dbReference type="ChEBI" id="CHEBI:58121"/>
        <dbReference type="ChEBI" id="CHEBI:58349"/>
        <dbReference type="ChEBI" id="CHEBI:58759"/>
        <dbReference type="EC" id="1.1.1.44"/>
    </reaction>
</comment>
<dbReference type="Gene3D" id="3.40.50.720">
    <property type="entry name" value="NAD(P)-binding Rossmann-like Domain"/>
    <property type="match status" value="1"/>
</dbReference>
<dbReference type="EC" id="1.1.1.44" evidence="5 9"/>
<feature type="binding site" description="in other chain" evidence="7">
    <location>
        <begin position="185"/>
        <end position="186"/>
    </location>
    <ligand>
        <name>substrate</name>
        <note>ligand shared between dimeric partners</note>
    </ligand>
</feature>
<proteinExistence type="inferred from homology"/>
<evidence type="ECO:0000256" key="6">
    <source>
        <dbReference type="PIRSR" id="PIRSR000109-1"/>
    </source>
</evidence>
<reference evidence="11" key="1">
    <citation type="submission" date="2021-03" db="EMBL/GenBank/DDBJ databases">
        <title>Antimicrobial resistance genes in bacteria isolated from Japanese honey, and their potential for conferring macrolide and lincosamide resistance in the American foulbrood pathogen Paenibacillus larvae.</title>
        <authorList>
            <person name="Okamoto M."/>
            <person name="Kumagai M."/>
            <person name="Kanamori H."/>
            <person name="Takamatsu D."/>
        </authorList>
    </citation>
    <scope>NUCLEOTIDE SEQUENCE</scope>
    <source>
        <strain evidence="11">J27TS8</strain>
    </source>
</reference>
<dbReference type="OrthoDB" id="9804542at2"/>
<dbReference type="InterPro" id="IPR006113">
    <property type="entry name" value="6PGDH_Gnd/GntZ"/>
</dbReference>
<dbReference type="PANTHER" id="PTHR11811">
    <property type="entry name" value="6-PHOSPHOGLUCONATE DEHYDROGENASE"/>
    <property type="match status" value="1"/>
</dbReference>
<gene>
    <name evidence="11" type="primary">gndA</name>
    <name evidence="11" type="ORF">J27TS8_06140</name>
</gene>
<dbReference type="InterPro" id="IPR006184">
    <property type="entry name" value="6PGdom_BS"/>
</dbReference>
<dbReference type="Pfam" id="PF00393">
    <property type="entry name" value="6PGD"/>
    <property type="match status" value="1"/>
</dbReference>
<dbReference type="GO" id="GO:0019521">
    <property type="term" value="P:D-gluconate metabolic process"/>
    <property type="evidence" value="ECO:0007669"/>
    <property type="project" value="UniProtKB-KW"/>
</dbReference>
<dbReference type="Gene3D" id="1.20.5.320">
    <property type="entry name" value="6-Phosphogluconate Dehydrogenase, domain 3"/>
    <property type="match status" value="1"/>
</dbReference>
<dbReference type="Pfam" id="PF03446">
    <property type="entry name" value="NAD_binding_2"/>
    <property type="match status" value="1"/>
</dbReference>
<dbReference type="PROSITE" id="PS00461">
    <property type="entry name" value="6PGD"/>
    <property type="match status" value="1"/>
</dbReference>
<dbReference type="NCBIfam" id="NF006765">
    <property type="entry name" value="PRK09287.1"/>
    <property type="match status" value="1"/>
</dbReference>
<evidence type="ECO:0000256" key="3">
    <source>
        <dbReference type="ARBA" id="ARBA00023002"/>
    </source>
</evidence>
<dbReference type="InterPro" id="IPR036291">
    <property type="entry name" value="NAD(P)-bd_dom_sf"/>
</dbReference>
<feature type="binding site" description="in other chain" evidence="7">
    <location>
        <position position="190"/>
    </location>
    <ligand>
        <name>substrate</name>
        <note>ligand shared between dimeric partners</note>
    </ligand>
</feature>
<dbReference type="AlphaFoldDB" id="A0A920BSF5"/>
<feature type="binding site" evidence="8">
    <location>
        <begin position="10"/>
        <end position="15"/>
    </location>
    <ligand>
        <name>NADP(+)</name>
        <dbReference type="ChEBI" id="CHEBI:58349"/>
    </ligand>
</feature>
<feature type="active site" description="Proton acceptor" evidence="6">
    <location>
        <position position="182"/>
    </location>
</feature>
<organism evidence="11 12">
    <name type="scientific">Robertmurraya siralis</name>
    <dbReference type="NCBI Taxonomy" id="77777"/>
    <lineage>
        <taxon>Bacteria</taxon>
        <taxon>Bacillati</taxon>
        <taxon>Bacillota</taxon>
        <taxon>Bacilli</taxon>
        <taxon>Bacillales</taxon>
        <taxon>Bacillaceae</taxon>
        <taxon>Robertmurraya</taxon>
    </lineage>
</organism>
<feature type="binding site" description="in other chain" evidence="7">
    <location>
        <begin position="128"/>
        <end position="130"/>
    </location>
    <ligand>
        <name>substrate</name>
        <note>ligand shared between dimeric partners</note>
    </ligand>
</feature>
<evidence type="ECO:0000256" key="1">
    <source>
        <dbReference type="ARBA" id="ARBA00008419"/>
    </source>
</evidence>
<dbReference type="NCBIfam" id="TIGR00873">
    <property type="entry name" value="gnd"/>
    <property type="match status" value="1"/>
</dbReference>
<comment type="similarity">
    <text evidence="1 5 9">Belongs to the 6-phosphogluconate dehydrogenase family.</text>
</comment>
<keyword evidence="12" id="KW-1185">Reference proteome</keyword>
<feature type="binding site" description="in other chain" evidence="7">
    <location>
        <position position="260"/>
    </location>
    <ligand>
        <name>substrate</name>
        <note>ligand shared between dimeric partners</note>
    </ligand>
</feature>
<keyword evidence="4 9" id="KW-0311">Gluconate utilization</keyword>
<dbReference type="SUPFAM" id="SSF48179">
    <property type="entry name" value="6-phosphogluconate dehydrogenase C-terminal domain-like"/>
    <property type="match status" value="1"/>
</dbReference>
<evidence type="ECO:0000256" key="7">
    <source>
        <dbReference type="PIRSR" id="PIRSR000109-2"/>
    </source>
</evidence>
<comment type="caution">
    <text evidence="11">The sequence shown here is derived from an EMBL/GenBank/DDBJ whole genome shotgun (WGS) entry which is preliminary data.</text>
</comment>